<dbReference type="PANTHER" id="PTHR43308:SF1">
    <property type="entry name" value="OUTER MEMBRANE PROTEIN ALPHA"/>
    <property type="match status" value="1"/>
</dbReference>
<dbReference type="PROSITE" id="PS51272">
    <property type="entry name" value="SLH"/>
    <property type="match status" value="3"/>
</dbReference>
<dbReference type="InterPro" id="IPR001119">
    <property type="entry name" value="SLH_dom"/>
</dbReference>
<dbReference type="STRING" id="751945.Theos_1021"/>
<dbReference type="PANTHER" id="PTHR43308">
    <property type="entry name" value="OUTER MEMBRANE PROTEIN ALPHA-RELATED"/>
    <property type="match status" value="1"/>
</dbReference>
<evidence type="ECO:0000256" key="1">
    <source>
        <dbReference type="SAM" id="MobiDB-lite"/>
    </source>
</evidence>
<feature type="chain" id="PRO_5003910010" evidence="2">
    <location>
        <begin position="22"/>
        <end position="462"/>
    </location>
</feature>
<protein>
    <submittedName>
        <fullName evidence="4">Putative S-layer protein</fullName>
    </submittedName>
</protein>
<dbReference type="RefSeq" id="WP_016329264.1">
    <property type="nucleotide sequence ID" value="NC_019386.1"/>
</dbReference>
<dbReference type="OrthoDB" id="174569at2"/>
<feature type="domain" description="SLH" evidence="3">
    <location>
        <begin position="77"/>
        <end position="140"/>
    </location>
</feature>
<dbReference type="InterPro" id="IPR051465">
    <property type="entry name" value="Cell_Envelope_Struct_Comp"/>
</dbReference>
<dbReference type="Proteomes" id="UP000000211">
    <property type="component" value="Chromosome"/>
</dbReference>
<evidence type="ECO:0000313" key="4">
    <source>
        <dbReference type="EMBL" id="AFV76073.1"/>
    </source>
</evidence>
<feature type="signal peptide" evidence="2">
    <location>
        <begin position="1"/>
        <end position="21"/>
    </location>
</feature>
<feature type="domain" description="SLH" evidence="3">
    <location>
        <begin position="141"/>
        <end position="201"/>
    </location>
</feature>
<dbReference type="Pfam" id="PF00395">
    <property type="entry name" value="SLH"/>
    <property type="match status" value="3"/>
</dbReference>
<evidence type="ECO:0000256" key="2">
    <source>
        <dbReference type="SAM" id="SignalP"/>
    </source>
</evidence>
<feature type="domain" description="SLH" evidence="3">
    <location>
        <begin position="16"/>
        <end position="76"/>
    </location>
</feature>
<organism evidence="4 5">
    <name type="scientific">Thermus oshimai JL-2</name>
    <dbReference type="NCBI Taxonomy" id="751945"/>
    <lineage>
        <taxon>Bacteria</taxon>
        <taxon>Thermotogati</taxon>
        <taxon>Deinococcota</taxon>
        <taxon>Deinococci</taxon>
        <taxon>Thermales</taxon>
        <taxon>Thermaceae</taxon>
        <taxon>Thermus</taxon>
    </lineage>
</organism>
<evidence type="ECO:0000313" key="5">
    <source>
        <dbReference type="Proteomes" id="UP000000211"/>
    </source>
</evidence>
<evidence type="ECO:0000259" key="3">
    <source>
        <dbReference type="PROSITE" id="PS51272"/>
    </source>
</evidence>
<keyword evidence="2" id="KW-0732">Signal</keyword>
<dbReference type="HOGENOM" id="CLU_591754_0_0_0"/>
<name>K7QWS3_THEOS</name>
<dbReference type="KEGG" id="tos:Theos_1021"/>
<sequence>MKHVWLTASLLGFTLAAPASFSDLPEGLLAQQVAVVVEAGWMQGYPDGTFRGGENLNRYQLAAALGRVLQEMGVEPKPVPFADVPEGHWVREPLGRALAWDLLSGHPDGSFKGGETLTRAQLAQVLAKLAERLGIEGTSPLPWDLPKGHWAAPAVQKVVGLGLMDLNPDGSFGANAPVNRYQLAKALAALRTHLQKKPQAGTPKHEATQSPHPVPSANPALRVQSAEPVGTPAQWVGTARTQVVLLGEKLLVQGPEGTQREESVPAETQAALPGWRLTPPLLVRGSDLYGPLGLQGAKGVLPGVYRLMKNGHLALDPSGNYLLVMAGHPLCDCQSRAIRLSLLLTNPVGLFAEYVYLLDDPKGRVTGVAWPNPKALLILESVGEKSRVYRVNLNAGEDIAFGRWDEGGLEAQTPLPVRPVEKTLLAELDLPSPWGLAAWDPQTLLTTREGQALKLALNAPLW</sequence>
<feature type="region of interest" description="Disordered" evidence="1">
    <location>
        <begin position="195"/>
        <end position="215"/>
    </location>
</feature>
<dbReference type="AlphaFoldDB" id="K7QWS3"/>
<gene>
    <name evidence="4" type="ORF">Theos_1021</name>
</gene>
<dbReference type="eggNOG" id="COG4249">
    <property type="taxonomic scope" value="Bacteria"/>
</dbReference>
<reference evidence="4 5" key="1">
    <citation type="journal article" date="2013" name="Genome Announc.">
        <title>Whole Genome Sequencing of Thermus oshimai JL-2 and Thermus thermophilus JL-18, Incomplete Denitrifiers from the United States Great Basin.</title>
        <authorList>
            <person name="Murugapiran S.K."/>
            <person name="Huntemann M."/>
            <person name="Wei C.L."/>
            <person name="Han J."/>
            <person name="Detter J.C."/>
            <person name="Han C.S."/>
            <person name="Erkkila T.H."/>
            <person name="Teshima H."/>
            <person name="Chen A."/>
            <person name="Kyrpides N."/>
            <person name="Mavrommatis K."/>
            <person name="Markowitz V."/>
            <person name="Szeto E."/>
            <person name="Ivanova N."/>
            <person name="Pagani I."/>
            <person name="Lam J."/>
            <person name="McDonald A.I."/>
            <person name="Dodsworth J.A."/>
            <person name="Pati A."/>
            <person name="Goodwin L."/>
            <person name="Peters L."/>
            <person name="Pitluck S."/>
            <person name="Woyke T."/>
            <person name="Hedlund B.P."/>
        </authorList>
    </citation>
    <scope>NUCLEOTIDE SEQUENCE</scope>
    <source>
        <strain evidence="4 5">JL-2</strain>
    </source>
</reference>
<keyword evidence="5" id="KW-1185">Reference proteome</keyword>
<dbReference type="EMBL" id="CP003249">
    <property type="protein sequence ID" value="AFV76073.1"/>
    <property type="molecule type" value="Genomic_DNA"/>
</dbReference>
<dbReference type="PATRIC" id="fig|751945.3.peg.1015"/>
<accession>K7QWS3</accession>
<proteinExistence type="predicted"/>